<feature type="transmembrane region" description="Helical" evidence="7">
    <location>
        <begin position="188"/>
        <end position="207"/>
    </location>
</feature>
<evidence type="ECO:0008006" key="10">
    <source>
        <dbReference type="Google" id="ProtNLM"/>
    </source>
</evidence>
<evidence type="ECO:0000256" key="7">
    <source>
        <dbReference type="SAM" id="Phobius"/>
    </source>
</evidence>
<evidence type="ECO:0000256" key="2">
    <source>
        <dbReference type="ARBA" id="ARBA00022448"/>
    </source>
</evidence>
<comment type="caution">
    <text evidence="8">The sequence shown here is derived from an EMBL/GenBank/DDBJ whole genome shotgun (WGS) entry which is preliminary data.</text>
</comment>
<accession>A0ABV0RJZ4</accession>
<keyword evidence="9" id="KW-1185">Reference proteome</keyword>
<feature type="region of interest" description="Disordered" evidence="6">
    <location>
        <begin position="30"/>
        <end position="61"/>
    </location>
</feature>
<protein>
    <recommendedName>
        <fullName evidence="10">Transporter</fullName>
    </recommendedName>
</protein>
<evidence type="ECO:0000313" key="8">
    <source>
        <dbReference type="EMBL" id="MEQ2208472.1"/>
    </source>
</evidence>
<dbReference type="EMBL" id="JAHRIN010050526">
    <property type="protein sequence ID" value="MEQ2208472.1"/>
    <property type="molecule type" value="Genomic_DNA"/>
</dbReference>
<evidence type="ECO:0000256" key="5">
    <source>
        <dbReference type="ARBA" id="ARBA00023136"/>
    </source>
</evidence>
<evidence type="ECO:0000256" key="3">
    <source>
        <dbReference type="ARBA" id="ARBA00022692"/>
    </source>
</evidence>
<keyword evidence="5 7" id="KW-0472">Membrane</keyword>
<keyword evidence="3 7" id="KW-0812">Transmembrane</keyword>
<keyword evidence="4 7" id="KW-1133">Transmembrane helix</keyword>
<dbReference type="Pfam" id="PF00209">
    <property type="entry name" value="SNF"/>
    <property type="match status" value="2"/>
</dbReference>
<dbReference type="PANTHER" id="PTHR11616">
    <property type="entry name" value="SODIUM/CHLORIDE DEPENDENT TRANSPORTER"/>
    <property type="match status" value="1"/>
</dbReference>
<feature type="transmembrane region" description="Helical" evidence="7">
    <location>
        <begin position="155"/>
        <end position="176"/>
    </location>
</feature>
<name>A0ABV0RJZ4_9TELE</name>
<dbReference type="InterPro" id="IPR000175">
    <property type="entry name" value="Na/ntran_symport"/>
</dbReference>
<evidence type="ECO:0000256" key="1">
    <source>
        <dbReference type="ARBA" id="ARBA00004141"/>
    </source>
</evidence>
<evidence type="ECO:0000313" key="9">
    <source>
        <dbReference type="Proteomes" id="UP001434883"/>
    </source>
</evidence>
<comment type="subcellular location">
    <subcellularLocation>
        <location evidence="1">Membrane</location>
        <topology evidence="1">Multi-pass membrane protein</topology>
    </subcellularLocation>
</comment>
<dbReference type="InterPro" id="IPR037272">
    <property type="entry name" value="SNS_sf"/>
</dbReference>
<organism evidence="8 9">
    <name type="scientific">Xenoophorus captivus</name>
    <dbReference type="NCBI Taxonomy" id="1517983"/>
    <lineage>
        <taxon>Eukaryota</taxon>
        <taxon>Metazoa</taxon>
        <taxon>Chordata</taxon>
        <taxon>Craniata</taxon>
        <taxon>Vertebrata</taxon>
        <taxon>Euteleostomi</taxon>
        <taxon>Actinopterygii</taxon>
        <taxon>Neopterygii</taxon>
        <taxon>Teleostei</taxon>
        <taxon>Neoteleostei</taxon>
        <taxon>Acanthomorphata</taxon>
        <taxon>Ovalentaria</taxon>
        <taxon>Atherinomorphae</taxon>
        <taxon>Cyprinodontiformes</taxon>
        <taxon>Goodeidae</taxon>
        <taxon>Xenoophorus</taxon>
    </lineage>
</organism>
<dbReference type="PANTHER" id="PTHR11616:SF318">
    <property type="entry name" value="TRANSPORTER"/>
    <property type="match status" value="1"/>
</dbReference>
<dbReference type="Proteomes" id="UP001434883">
    <property type="component" value="Unassembled WGS sequence"/>
</dbReference>
<gene>
    <name evidence="8" type="ORF">XENOCAPTIV_001413</name>
</gene>
<sequence>ALLLSPRKFLLAAWQQFLCTPKNSLHLNGHTDSSNGHNPIITPSPQQQSDSQTPNPMPTSAAVVPRDQWGGKYEFLLSCLGYCVGLGNVWRFPYLCYRNGGEPVFYIDYTPDMKSIFLSKPYTHLRSNMLKPDWLESVLGVVNSEGLHDPGPVRWPLALCLLAAWIIIFLCMLKGIRSSGKVWNDAASQIFYSLGIGVGGLLSMASYNKFDNNVIRDTIIITVGNCSTSFFAGFAIFSILGHMAWRKGVPVGKVADTGSYQACFCPRFALQPSTA</sequence>
<feature type="non-terminal residue" evidence="8">
    <location>
        <position position="1"/>
    </location>
</feature>
<evidence type="ECO:0000256" key="4">
    <source>
        <dbReference type="ARBA" id="ARBA00022989"/>
    </source>
</evidence>
<evidence type="ECO:0000256" key="6">
    <source>
        <dbReference type="SAM" id="MobiDB-lite"/>
    </source>
</evidence>
<feature type="transmembrane region" description="Helical" evidence="7">
    <location>
        <begin position="219"/>
        <end position="240"/>
    </location>
</feature>
<keyword evidence="2" id="KW-0813">Transport</keyword>
<proteinExistence type="predicted"/>
<dbReference type="PROSITE" id="PS50267">
    <property type="entry name" value="NA_NEUROTRAN_SYMP_3"/>
    <property type="match status" value="1"/>
</dbReference>
<dbReference type="SUPFAM" id="SSF161070">
    <property type="entry name" value="SNF-like"/>
    <property type="match status" value="1"/>
</dbReference>
<feature type="compositionally biased region" description="Low complexity" evidence="6">
    <location>
        <begin position="38"/>
        <end position="54"/>
    </location>
</feature>
<reference evidence="8 9" key="1">
    <citation type="submission" date="2021-06" db="EMBL/GenBank/DDBJ databases">
        <authorList>
            <person name="Palmer J.M."/>
        </authorList>
    </citation>
    <scope>NUCLEOTIDE SEQUENCE [LARGE SCALE GENOMIC DNA]</scope>
    <source>
        <strain evidence="8 9">XC_2019</strain>
        <tissue evidence="8">Muscle</tissue>
    </source>
</reference>